<evidence type="ECO:0000313" key="1">
    <source>
        <dbReference type="EMBL" id="KAL2045166.1"/>
    </source>
</evidence>
<protein>
    <submittedName>
        <fullName evidence="1">Uncharacterized protein</fullName>
    </submittedName>
</protein>
<accession>A0ABR4AK56</accession>
<organism evidence="1 2">
    <name type="scientific">Stereocaulon virgatum</name>
    <dbReference type="NCBI Taxonomy" id="373712"/>
    <lineage>
        <taxon>Eukaryota</taxon>
        <taxon>Fungi</taxon>
        <taxon>Dikarya</taxon>
        <taxon>Ascomycota</taxon>
        <taxon>Pezizomycotina</taxon>
        <taxon>Lecanoromycetes</taxon>
        <taxon>OSLEUM clade</taxon>
        <taxon>Lecanoromycetidae</taxon>
        <taxon>Lecanorales</taxon>
        <taxon>Lecanorineae</taxon>
        <taxon>Stereocaulaceae</taxon>
        <taxon>Stereocaulon</taxon>
    </lineage>
</organism>
<sequence>MPGPNHTINQGHPYQNCAMPACSTHHLASCNSDLDTVTPLGPVEVEDGTVMMDGQWAGSCKPVRRLGHVHQDAYGLLHRNITLALFAANKWDLSLRIAPAFGGGRYTQKKIYIIAQTTEAQLPSR</sequence>
<comment type="caution">
    <text evidence="1">The sequence shown here is derived from an EMBL/GenBank/DDBJ whole genome shotgun (WGS) entry which is preliminary data.</text>
</comment>
<evidence type="ECO:0000313" key="2">
    <source>
        <dbReference type="Proteomes" id="UP001590950"/>
    </source>
</evidence>
<name>A0ABR4AK56_9LECA</name>
<keyword evidence="2" id="KW-1185">Reference proteome</keyword>
<proteinExistence type="predicted"/>
<reference evidence="1 2" key="1">
    <citation type="submission" date="2024-09" db="EMBL/GenBank/DDBJ databases">
        <title>Rethinking Asexuality: The Enigmatic Case of Functional Sexual Genes in Lepraria (Stereocaulaceae).</title>
        <authorList>
            <person name="Doellman M."/>
            <person name="Sun Y."/>
            <person name="Barcenas-Pena A."/>
            <person name="Lumbsch H.T."/>
            <person name="Grewe F."/>
        </authorList>
    </citation>
    <scope>NUCLEOTIDE SEQUENCE [LARGE SCALE GENOMIC DNA]</scope>
    <source>
        <strain evidence="1 2">Mercado 3170</strain>
    </source>
</reference>
<gene>
    <name evidence="1" type="ORF">N7G274_002247</name>
</gene>
<dbReference type="EMBL" id="JBEFKJ010000007">
    <property type="protein sequence ID" value="KAL2045166.1"/>
    <property type="molecule type" value="Genomic_DNA"/>
</dbReference>
<dbReference type="Proteomes" id="UP001590950">
    <property type="component" value="Unassembled WGS sequence"/>
</dbReference>